<dbReference type="EMBL" id="RXGB01000652">
    <property type="protein sequence ID" value="TMX02485.1"/>
    <property type="molecule type" value="Genomic_DNA"/>
</dbReference>
<comment type="caution">
    <text evidence="2">The sequence shown here is derived from an EMBL/GenBank/DDBJ whole genome shotgun (WGS) entry which is preliminary data.</text>
</comment>
<gene>
    <name evidence="2" type="ORF">EJD97_021410</name>
</gene>
<dbReference type="AlphaFoldDB" id="A0A6N2C5N2"/>
<evidence type="ECO:0000256" key="1">
    <source>
        <dbReference type="SAM" id="MobiDB-lite"/>
    </source>
</evidence>
<proteinExistence type="predicted"/>
<protein>
    <submittedName>
        <fullName evidence="2">Uncharacterized protein</fullName>
    </submittedName>
</protein>
<reference evidence="2" key="1">
    <citation type="submission" date="2019-05" db="EMBL/GenBank/DDBJ databases">
        <title>The de novo reference genome and transcriptome assemblies of the wild tomato species Solanum chilense.</title>
        <authorList>
            <person name="Stam R."/>
            <person name="Nosenko T."/>
            <person name="Hoerger A.C."/>
            <person name="Stephan W."/>
            <person name="Seidel M.A."/>
            <person name="Kuhn J.M.M."/>
            <person name="Haberer G."/>
            <person name="Tellier A."/>
        </authorList>
    </citation>
    <scope>NUCLEOTIDE SEQUENCE</scope>
    <source>
        <tissue evidence="2">Mature leaves</tissue>
    </source>
</reference>
<feature type="region of interest" description="Disordered" evidence="1">
    <location>
        <begin position="58"/>
        <end position="115"/>
    </location>
</feature>
<name>A0A6N2C5N2_SOLCI</name>
<sequence>MDLDSPVLTTNFITPNDNSPRIVNDLQKIGTNSEELVDDLTTGELEVHFREILSKLDGEQMIGEEKNNTSEEQHQSKIPRNEIHEKTHDNLNSTKKKTTQGDQLTQRAPATEHMEPIDVSSCCNFSFGIRSNLQSDANHETAH</sequence>
<organism evidence="2">
    <name type="scientific">Solanum chilense</name>
    <name type="common">Tomato</name>
    <name type="synonym">Lycopersicon chilense</name>
    <dbReference type="NCBI Taxonomy" id="4083"/>
    <lineage>
        <taxon>Eukaryota</taxon>
        <taxon>Viridiplantae</taxon>
        <taxon>Streptophyta</taxon>
        <taxon>Embryophyta</taxon>
        <taxon>Tracheophyta</taxon>
        <taxon>Spermatophyta</taxon>
        <taxon>Magnoliopsida</taxon>
        <taxon>eudicotyledons</taxon>
        <taxon>Gunneridae</taxon>
        <taxon>Pentapetalae</taxon>
        <taxon>asterids</taxon>
        <taxon>lamiids</taxon>
        <taxon>Solanales</taxon>
        <taxon>Solanaceae</taxon>
        <taxon>Solanoideae</taxon>
        <taxon>Solaneae</taxon>
        <taxon>Solanum</taxon>
        <taxon>Solanum subgen. Lycopersicon</taxon>
    </lineage>
</organism>
<evidence type="ECO:0000313" key="2">
    <source>
        <dbReference type="EMBL" id="TMX02485.1"/>
    </source>
</evidence>
<accession>A0A6N2C5N2</accession>
<feature type="compositionally biased region" description="Basic and acidic residues" evidence="1">
    <location>
        <begin position="58"/>
        <end position="89"/>
    </location>
</feature>